<dbReference type="SMART" id="SM00913">
    <property type="entry name" value="IBN_N"/>
    <property type="match status" value="1"/>
</dbReference>
<name>A0ABN8WWP1_SACUV</name>
<dbReference type="Proteomes" id="UP001162085">
    <property type="component" value="Chromosome 7"/>
</dbReference>
<evidence type="ECO:0000256" key="2">
    <source>
        <dbReference type="ARBA" id="ARBA00022448"/>
    </source>
</evidence>
<dbReference type="PANTHER" id="PTHR10997:SF9">
    <property type="entry name" value="IMPORTIN-9"/>
    <property type="match status" value="1"/>
</dbReference>
<dbReference type="Gene3D" id="1.25.10.10">
    <property type="entry name" value="Leucine-rich Repeat Variant"/>
    <property type="match status" value="1"/>
</dbReference>
<dbReference type="InterPro" id="IPR001494">
    <property type="entry name" value="Importin-beta_N"/>
</dbReference>
<evidence type="ECO:0000313" key="7">
    <source>
        <dbReference type="EMBL" id="CAI4062411.1"/>
    </source>
</evidence>
<feature type="region of interest" description="Disordered" evidence="5">
    <location>
        <begin position="908"/>
        <end position="932"/>
    </location>
</feature>
<reference evidence="7" key="1">
    <citation type="submission" date="2022-10" db="EMBL/GenBank/DDBJ databases">
        <authorList>
            <person name="Byrne P K."/>
        </authorList>
    </citation>
    <scope>NUCLEOTIDE SEQUENCE</scope>
    <source>
        <strain evidence="7">ZP964</strain>
    </source>
</reference>
<evidence type="ECO:0000313" key="8">
    <source>
        <dbReference type="Proteomes" id="UP001162085"/>
    </source>
</evidence>
<keyword evidence="8" id="KW-1185">Reference proteome</keyword>
<evidence type="ECO:0000256" key="3">
    <source>
        <dbReference type="ARBA" id="ARBA00022927"/>
    </source>
</evidence>
<evidence type="ECO:0000256" key="5">
    <source>
        <dbReference type="SAM" id="MobiDB-lite"/>
    </source>
</evidence>
<sequence length="1012" mass="114795">MDISHIITGAQSADNHTREAAEAQLLQWCDSDASQVFTSLASVALHHQTSLQSRQFALLSLRKLITMYWSPGFESYRSTSNVDLNVKEFIREALLKLCLNANENTKIKNGASYCIVQISAVDFPDQWPQLLTVIYNAISQQHSLNAMSLLNEIYDDVVSEEMFFEGGIGLETVEIIFKVLTIETSNLVAKIAALKLFKACLSQMSSHDKHDDESRNNFINQCLSTSLQRLGQLLTLDLVNEDVISQSKFRSIIYENLVFIKNNFSKKHFPKEYQVQFKLVAIKDLKNIAFMDVNGGPTENENFIETVQTCSVYIVEFLTTVCAIPFTIEEMKMIIQSLTALCRVDSDTTQLWIGDFNYFVSKETGLAASYNVRDQVSEFFTSLSDPNLSLMFDIVAQDIEQNISNHQTLESLLYLLQCILLNDDEITSQNIIQSSQSLIENLRNELLSSEINKLTLARLILIIPKFLDKFIDVLPDIKSLTSSFLKTSLDLALKYHQELVDSAVLIAFTYYCYFAELNSVLGPEACTEVQEKIIQIINEISNDAEEDTNGTIMEVLNEVISCNTKGPHHNEEVLQAEFHLVFTISSKDPANVQVVVQSQECLEKLLDNITMENYMSYIELCLLSFINVLEANRPNNYKYTPSLSLVLEFITVFLKKKPSNGFLPSEINQHLFEPLAKVLVYSTEDETLQLATEAFSYLIFNTDTQVMESRLMDIMKVLERLLSLEVSDSAAMNVGSLVVTIFTRFSGDIQPLVERILQAVVIRLVKAQNISTQQNLFSVLCFLTCNDPKQTVDFLCSFQIDNMDALSLVMPKWMESFEVVRGERRIKENIIALIKLFLLDDARLHKLMVNGDLIPYDGDLIITRSMAKKMPDKYVQVPLYTKIIKLFVSELGFQNKQPNPEQLITTDITKDAANNDNDNDDDADDDADDDDWEDVDDVLDYEKLKDYIGDDVDGGEEDDSEDITGLMDVKESVVQILVGFFKEIASKDVSNFHRIYESLSDNERKVLSETLL</sequence>
<dbReference type="SUPFAM" id="SSF48371">
    <property type="entry name" value="ARM repeat"/>
    <property type="match status" value="1"/>
</dbReference>
<keyword evidence="2" id="KW-0813">Transport</keyword>
<protein>
    <recommendedName>
        <fullName evidence="6">Importin N-terminal domain-containing protein</fullName>
    </recommendedName>
</protein>
<accession>A0ABN8WWP1</accession>
<dbReference type="Pfam" id="PF25018">
    <property type="entry name" value="HEAT_IPO9_c"/>
    <property type="match status" value="1"/>
</dbReference>
<comment type="subcellular location">
    <subcellularLocation>
        <location evidence="1">Nucleus</location>
    </subcellularLocation>
</comment>
<dbReference type="InterPro" id="IPR011989">
    <property type="entry name" value="ARM-like"/>
</dbReference>
<dbReference type="PROSITE" id="PS50166">
    <property type="entry name" value="IMPORTIN_B_NT"/>
    <property type="match status" value="1"/>
</dbReference>
<proteinExistence type="predicted"/>
<dbReference type="PANTHER" id="PTHR10997">
    <property type="entry name" value="IMPORTIN-7, 8, 11"/>
    <property type="match status" value="1"/>
</dbReference>
<feature type="domain" description="Importin N-terminal" evidence="6">
    <location>
        <begin position="21"/>
        <end position="100"/>
    </location>
</feature>
<dbReference type="InterPro" id="IPR056840">
    <property type="entry name" value="HEAT_IPO9_central"/>
</dbReference>
<keyword evidence="3" id="KW-0653">Protein transport</keyword>
<keyword evidence="4" id="KW-0539">Nucleus</keyword>
<evidence type="ECO:0000259" key="6">
    <source>
        <dbReference type="PROSITE" id="PS50166"/>
    </source>
</evidence>
<dbReference type="Pfam" id="PF03810">
    <property type="entry name" value="IBN_N"/>
    <property type="match status" value="1"/>
</dbReference>
<dbReference type="EMBL" id="OX365934">
    <property type="protein sequence ID" value="CAI4062411.1"/>
    <property type="molecule type" value="Genomic_DNA"/>
</dbReference>
<organism evidence="7 8">
    <name type="scientific">Saccharomyces uvarum</name>
    <name type="common">Yeast</name>
    <name type="synonym">Saccharomyces bayanus var. uvarum</name>
    <dbReference type="NCBI Taxonomy" id="230603"/>
    <lineage>
        <taxon>Eukaryota</taxon>
        <taxon>Fungi</taxon>
        <taxon>Dikarya</taxon>
        <taxon>Ascomycota</taxon>
        <taxon>Saccharomycotina</taxon>
        <taxon>Saccharomycetes</taxon>
        <taxon>Saccharomycetales</taxon>
        <taxon>Saccharomycetaceae</taxon>
        <taxon>Saccharomyces</taxon>
    </lineage>
</organism>
<evidence type="ECO:0000256" key="4">
    <source>
        <dbReference type="ARBA" id="ARBA00023242"/>
    </source>
</evidence>
<evidence type="ECO:0000256" key="1">
    <source>
        <dbReference type="ARBA" id="ARBA00004123"/>
    </source>
</evidence>
<feature type="compositionally biased region" description="Acidic residues" evidence="5">
    <location>
        <begin position="917"/>
        <end position="932"/>
    </location>
</feature>
<gene>
    <name evidence="7" type="primary">SUVZ07G0190</name>
    <name evidence="7" type="ORF">SUVZ_07G0190</name>
</gene>
<dbReference type="InterPro" id="IPR016024">
    <property type="entry name" value="ARM-type_fold"/>
</dbReference>